<dbReference type="InterPro" id="IPR009071">
    <property type="entry name" value="HMG_box_dom"/>
</dbReference>
<dbReference type="InterPro" id="IPR036910">
    <property type="entry name" value="HMG_box_dom_sf"/>
</dbReference>
<dbReference type="GO" id="GO:0000978">
    <property type="term" value="F:RNA polymerase II cis-regulatory region sequence-specific DNA binding"/>
    <property type="evidence" value="ECO:0007669"/>
    <property type="project" value="TreeGrafter"/>
</dbReference>
<dbReference type="Proteomes" id="UP000318571">
    <property type="component" value="Chromosome 8"/>
</dbReference>
<evidence type="ECO:0000259" key="6">
    <source>
        <dbReference type="PROSITE" id="PS50118"/>
    </source>
</evidence>
<comment type="subcellular location">
    <subcellularLocation>
        <location evidence="1">Nucleus</location>
    </subcellularLocation>
</comment>
<organism evidence="7 8">
    <name type="scientific">Tigriopus californicus</name>
    <name type="common">Marine copepod</name>
    <dbReference type="NCBI Taxonomy" id="6832"/>
    <lineage>
        <taxon>Eukaryota</taxon>
        <taxon>Metazoa</taxon>
        <taxon>Ecdysozoa</taxon>
        <taxon>Arthropoda</taxon>
        <taxon>Crustacea</taxon>
        <taxon>Multicrustacea</taxon>
        <taxon>Hexanauplia</taxon>
        <taxon>Copepoda</taxon>
        <taxon>Harpacticoida</taxon>
        <taxon>Harpacticidae</taxon>
        <taxon>Tigriopus</taxon>
    </lineage>
</organism>
<name>A0A553N8Q5_TIGCA</name>
<evidence type="ECO:0000256" key="4">
    <source>
        <dbReference type="PROSITE-ProRule" id="PRU00267"/>
    </source>
</evidence>
<keyword evidence="3 4" id="KW-0539">Nucleus</keyword>
<gene>
    <name evidence="7" type="ORF">TCAL_16268</name>
</gene>
<dbReference type="GO" id="GO:0005634">
    <property type="term" value="C:nucleus"/>
    <property type="evidence" value="ECO:0007669"/>
    <property type="project" value="UniProtKB-SubCell"/>
</dbReference>
<evidence type="ECO:0000256" key="3">
    <source>
        <dbReference type="ARBA" id="ARBA00023242"/>
    </source>
</evidence>
<accession>A0A553N8Q5</accession>
<feature type="region of interest" description="Disordered" evidence="5">
    <location>
        <begin position="113"/>
        <end position="150"/>
    </location>
</feature>
<dbReference type="GO" id="GO:0007420">
    <property type="term" value="P:brain development"/>
    <property type="evidence" value="ECO:0007669"/>
    <property type="project" value="TreeGrafter"/>
</dbReference>
<feature type="compositionally biased region" description="Polar residues" evidence="5">
    <location>
        <begin position="287"/>
        <end position="296"/>
    </location>
</feature>
<dbReference type="STRING" id="6832.A0A553N8Q5"/>
<dbReference type="GO" id="GO:0030182">
    <property type="term" value="P:neuron differentiation"/>
    <property type="evidence" value="ECO:0007669"/>
    <property type="project" value="TreeGrafter"/>
</dbReference>
<dbReference type="GO" id="GO:0000122">
    <property type="term" value="P:negative regulation of transcription by RNA polymerase II"/>
    <property type="evidence" value="ECO:0007669"/>
    <property type="project" value="TreeGrafter"/>
</dbReference>
<dbReference type="Pfam" id="PF00505">
    <property type="entry name" value="HMG_box"/>
    <property type="match status" value="1"/>
</dbReference>
<keyword evidence="2 4" id="KW-0238">DNA-binding</keyword>
<evidence type="ECO:0000256" key="1">
    <source>
        <dbReference type="ARBA" id="ARBA00004123"/>
    </source>
</evidence>
<dbReference type="Gene3D" id="1.10.30.10">
    <property type="entry name" value="High mobility group box domain"/>
    <property type="match status" value="1"/>
</dbReference>
<feature type="domain" description="HMG box" evidence="6">
    <location>
        <begin position="46"/>
        <end position="114"/>
    </location>
</feature>
<dbReference type="PANTHER" id="PTHR10270">
    <property type="entry name" value="SOX TRANSCRIPTION FACTOR"/>
    <property type="match status" value="1"/>
</dbReference>
<dbReference type="PANTHER" id="PTHR10270:SF323">
    <property type="entry name" value="TRANSCRIPTION FACTOR SOX-14-RELATED"/>
    <property type="match status" value="1"/>
</dbReference>
<sequence>MIDIRARIMEVVEPKPLILPSMTISNTTKTPYSDATQTKKHPPNHIKRPMNAFMVWSQMERRKIIEVTPDKHNAEISKELGRRWKLLTAEARQPFIDEADRLRLLHQKEYPDYKYKPKKKPKGQTEHGLGQVNEKSRNLKRRYRRQRKEVNEKSAIEFLTHEGDDAPSPPALPLSVTQLNARVPTSPGCPSPESADGGFYEMSPNASPGDRGLATPPVQANFDDLVDQRTTSCTYNEEELNELGLNSMDTGPASLTKAEISVAIDDLEPTIWSGLFDIAIEPIQPSPCTLLTPTQSPDRRETQHQQHQPQQVNPHHQQPQQQGQSLLQQSLHCGGDFYLDDDDTCVMFRHLTASHSNNLNSHLGEPDIDLSDVDSSLASLINSE</sequence>
<feature type="compositionally biased region" description="Polar residues" evidence="5">
    <location>
        <begin position="26"/>
        <end position="36"/>
    </location>
</feature>
<feature type="region of interest" description="Disordered" evidence="5">
    <location>
        <begin position="26"/>
        <end position="47"/>
    </location>
</feature>
<dbReference type="SUPFAM" id="SSF47095">
    <property type="entry name" value="HMG-box"/>
    <property type="match status" value="1"/>
</dbReference>
<evidence type="ECO:0000313" key="8">
    <source>
        <dbReference type="Proteomes" id="UP000318571"/>
    </source>
</evidence>
<dbReference type="InterPro" id="IPR050140">
    <property type="entry name" value="SRY-related_HMG-box_TF-like"/>
</dbReference>
<feature type="region of interest" description="Disordered" evidence="5">
    <location>
        <begin position="287"/>
        <end position="326"/>
    </location>
</feature>
<dbReference type="OrthoDB" id="6247875at2759"/>
<evidence type="ECO:0000313" key="7">
    <source>
        <dbReference type="EMBL" id="TRY61813.1"/>
    </source>
</evidence>
<dbReference type="FunFam" id="1.10.30.10:FF:000002">
    <property type="entry name" value="transcription factor Sox-2"/>
    <property type="match status" value="1"/>
</dbReference>
<comment type="caution">
    <text evidence="7">The sequence shown here is derived from an EMBL/GenBank/DDBJ whole genome shotgun (WGS) entry which is preliminary data.</text>
</comment>
<feature type="DNA-binding region" description="HMG box" evidence="4">
    <location>
        <begin position="46"/>
        <end position="114"/>
    </location>
</feature>
<keyword evidence="8" id="KW-1185">Reference proteome</keyword>
<feature type="compositionally biased region" description="Basic residues" evidence="5">
    <location>
        <begin position="38"/>
        <end position="47"/>
    </location>
</feature>
<dbReference type="EMBL" id="VCGU01000459">
    <property type="protein sequence ID" value="TRY61813.1"/>
    <property type="molecule type" value="Genomic_DNA"/>
</dbReference>
<evidence type="ECO:0000256" key="5">
    <source>
        <dbReference type="SAM" id="MobiDB-lite"/>
    </source>
</evidence>
<evidence type="ECO:0000256" key="2">
    <source>
        <dbReference type="ARBA" id="ARBA00023125"/>
    </source>
</evidence>
<dbReference type="PROSITE" id="PS50118">
    <property type="entry name" value="HMG_BOX_2"/>
    <property type="match status" value="1"/>
</dbReference>
<dbReference type="AlphaFoldDB" id="A0A553N8Q5"/>
<proteinExistence type="predicted"/>
<feature type="compositionally biased region" description="Basic residues" evidence="5">
    <location>
        <begin position="138"/>
        <end position="147"/>
    </location>
</feature>
<dbReference type="SMART" id="SM00398">
    <property type="entry name" value="HMG"/>
    <property type="match status" value="1"/>
</dbReference>
<protein>
    <recommendedName>
        <fullName evidence="6">HMG box domain-containing protein</fullName>
    </recommendedName>
</protein>
<dbReference type="GO" id="GO:0001228">
    <property type="term" value="F:DNA-binding transcription activator activity, RNA polymerase II-specific"/>
    <property type="evidence" value="ECO:0007669"/>
    <property type="project" value="TreeGrafter"/>
</dbReference>
<feature type="compositionally biased region" description="Low complexity" evidence="5">
    <location>
        <begin position="305"/>
        <end position="326"/>
    </location>
</feature>
<reference evidence="7 8" key="1">
    <citation type="journal article" date="2018" name="Nat. Ecol. Evol.">
        <title>Genomic signatures of mitonuclear coevolution across populations of Tigriopus californicus.</title>
        <authorList>
            <person name="Barreto F.S."/>
            <person name="Watson E.T."/>
            <person name="Lima T.G."/>
            <person name="Willett C.S."/>
            <person name="Edmands S."/>
            <person name="Li W."/>
            <person name="Burton R.S."/>
        </authorList>
    </citation>
    <scope>NUCLEOTIDE SEQUENCE [LARGE SCALE GENOMIC DNA]</scope>
    <source>
        <strain evidence="7 8">San Diego</strain>
    </source>
</reference>